<feature type="region of interest" description="Disordered" evidence="8">
    <location>
        <begin position="497"/>
        <end position="568"/>
    </location>
</feature>
<feature type="compositionally biased region" description="Acidic residues" evidence="8">
    <location>
        <begin position="505"/>
        <end position="527"/>
    </location>
</feature>
<keyword evidence="4 7" id="KW-0963">Cytoplasm</keyword>
<comment type="subcellular location">
    <subcellularLocation>
        <location evidence="7">Cytoplasm</location>
    </subcellularLocation>
    <subcellularLocation>
        <location evidence="7">Nucleus</location>
    </subcellularLocation>
</comment>
<dbReference type="GO" id="GO:0005634">
    <property type="term" value="C:nucleus"/>
    <property type="evidence" value="ECO:0007669"/>
    <property type="project" value="UniProtKB-SubCell"/>
</dbReference>
<keyword evidence="13" id="KW-1185">Reference proteome</keyword>
<dbReference type="InterPro" id="IPR048898">
    <property type="entry name" value="OB_NMD3"/>
</dbReference>
<dbReference type="Pfam" id="PF21192">
    <property type="entry name" value="OB_NMD3"/>
    <property type="match status" value="1"/>
</dbReference>
<feature type="domain" description="60S ribosomal export protein NMD3 SH3" evidence="11">
    <location>
        <begin position="254"/>
        <end position="300"/>
    </location>
</feature>
<evidence type="ECO:0000256" key="4">
    <source>
        <dbReference type="ARBA" id="ARBA00022490"/>
    </source>
</evidence>
<dbReference type="PANTHER" id="PTHR12746">
    <property type="entry name" value="NONSENSE-MEDIATED MRNA DECAY PROTEIN 3"/>
    <property type="match status" value="1"/>
</dbReference>
<dbReference type="Pfam" id="PF04981">
    <property type="entry name" value="NMD3"/>
    <property type="match status" value="1"/>
</dbReference>
<feature type="domain" description="Nmd3 N-terminal" evidence="9">
    <location>
        <begin position="23"/>
        <end position="251"/>
    </location>
</feature>
<dbReference type="Proteomes" id="UP000054408">
    <property type="component" value="Unassembled WGS sequence"/>
</dbReference>
<protein>
    <recommendedName>
        <fullName evidence="2 7">60S ribosomal export protein NMD3</fullName>
    </recommendedName>
</protein>
<evidence type="ECO:0000256" key="6">
    <source>
        <dbReference type="ARBA" id="ARBA00023242"/>
    </source>
</evidence>
<evidence type="ECO:0000256" key="2">
    <source>
        <dbReference type="ARBA" id="ARBA00017035"/>
    </source>
</evidence>
<dbReference type="Pfam" id="PF21193">
    <property type="entry name" value="NMD_SH3"/>
    <property type="match status" value="1"/>
</dbReference>
<proteinExistence type="inferred from homology"/>
<feature type="domain" description="60S ribosomal export protein NMD3 OB-fold" evidence="10">
    <location>
        <begin position="318"/>
        <end position="407"/>
    </location>
</feature>
<dbReference type="STRING" id="461836.A0A0L0D663"/>
<dbReference type="AlphaFoldDB" id="A0A0L0D663"/>
<evidence type="ECO:0000259" key="10">
    <source>
        <dbReference type="Pfam" id="PF21192"/>
    </source>
</evidence>
<comment type="similarity">
    <text evidence="1 7">Belongs to the NMD3 family.</text>
</comment>
<name>A0A0L0D663_THETB</name>
<dbReference type="InterPro" id="IPR039768">
    <property type="entry name" value="Nmd3"/>
</dbReference>
<dbReference type="eggNOG" id="KOG2613">
    <property type="taxonomic scope" value="Eukaryota"/>
</dbReference>
<dbReference type="GO" id="GO:0015031">
    <property type="term" value="P:protein transport"/>
    <property type="evidence" value="ECO:0007669"/>
    <property type="project" value="UniProtKB-KW"/>
</dbReference>
<evidence type="ECO:0000256" key="7">
    <source>
        <dbReference type="RuleBase" id="RU364108"/>
    </source>
</evidence>
<comment type="function">
    <text evidence="7">Acts as an adapter for the XPO1/CRM1-mediated export of the 60S ribosomal subunit.</text>
</comment>
<dbReference type="InterPro" id="IPR048899">
    <property type="entry name" value="NMD_SH3"/>
</dbReference>
<gene>
    <name evidence="12" type="ORF">AMSG_04074</name>
</gene>
<dbReference type="GO" id="GO:0000055">
    <property type="term" value="P:ribosomal large subunit export from nucleus"/>
    <property type="evidence" value="ECO:0007669"/>
    <property type="project" value="TreeGrafter"/>
</dbReference>
<evidence type="ECO:0000256" key="3">
    <source>
        <dbReference type="ARBA" id="ARBA00022448"/>
    </source>
</evidence>
<keyword evidence="5 7" id="KW-0653">Protein transport</keyword>
<evidence type="ECO:0000259" key="9">
    <source>
        <dbReference type="Pfam" id="PF04981"/>
    </source>
</evidence>
<evidence type="ECO:0000256" key="5">
    <source>
        <dbReference type="ARBA" id="ARBA00022927"/>
    </source>
</evidence>
<dbReference type="GO" id="GO:0005737">
    <property type="term" value="C:cytoplasm"/>
    <property type="evidence" value="ECO:0007669"/>
    <property type="project" value="UniProtKB-SubCell"/>
</dbReference>
<dbReference type="InterPro" id="IPR007064">
    <property type="entry name" value="Nmd3_N"/>
</dbReference>
<evidence type="ECO:0000256" key="1">
    <source>
        <dbReference type="ARBA" id="ARBA00009794"/>
    </source>
</evidence>
<dbReference type="GO" id="GO:0016740">
    <property type="term" value="F:transferase activity"/>
    <property type="evidence" value="ECO:0007669"/>
    <property type="project" value="UniProtKB-KW"/>
</dbReference>
<evidence type="ECO:0000313" key="13">
    <source>
        <dbReference type="Proteomes" id="UP000054408"/>
    </source>
</evidence>
<dbReference type="RefSeq" id="XP_013759322.1">
    <property type="nucleotide sequence ID" value="XM_013903868.1"/>
</dbReference>
<dbReference type="OMA" id="VILVRKH"/>
<accession>A0A0L0D663</accession>
<organism evidence="12 13">
    <name type="scientific">Thecamonas trahens ATCC 50062</name>
    <dbReference type="NCBI Taxonomy" id="461836"/>
    <lineage>
        <taxon>Eukaryota</taxon>
        <taxon>Apusozoa</taxon>
        <taxon>Apusomonadida</taxon>
        <taxon>Apusomonadidae</taxon>
        <taxon>Thecamonas</taxon>
    </lineage>
</organism>
<dbReference type="GO" id="GO:0043023">
    <property type="term" value="F:ribosomal large subunit binding"/>
    <property type="evidence" value="ECO:0007669"/>
    <property type="project" value="InterPro"/>
</dbReference>
<feature type="region of interest" description="Disordered" evidence="8">
    <location>
        <begin position="432"/>
        <end position="456"/>
    </location>
</feature>
<dbReference type="OrthoDB" id="203821at2759"/>
<evidence type="ECO:0000256" key="8">
    <source>
        <dbReference type="SAM" id="MobiDB-lite"/>
    </source>
</evidence>
<keyword evidence="6 7" id="KW-0539">Nucleus</keyword>
<dbReference type="EMBL" id="GL349448">
    <property type="protein sequence ID" value="KNC47844.1"/>
    <property type="molecule type" value="Genomic_DNA"/>
</dbReference>
<dbReference type="GeneID" id="25563637"/>
<evidence type="ECO:0000313" key="12">
    <source>
        <dbReference type="EMBL" id="KNC47844.1"/>
    </source>
</evidence>
<reference evidence="12 13" key="1">
    <citation type="submission" date="2010-05" db="EMBL/GenBank/DDBJ databases">
        <title>The Genome Sequence of Thecamonas trahens ATCC 50062.</title>
        <authorList>
            <consortium name="The Broad Institute Genome Sequencing Platform"/>
            <person name="Russ C."/>
            <person name="Cuomo C."/>
            <person name="Shea T."/>
            <person name="Young S.K."/>
            <person name="Zeng Q."/>
            <person name="Koehrsen M."/>
            <person name="Haas B."/>
            <person name="Borodovsky M."/>
            <person name="Guigo R."/>
            <person name="Alvarado L."/>
            <person name="Berlin A."/>
            <person name="Bochicchio J."/>
            <person name="Borenstein D."/>
            <person name="Chapman S."/>
            <person name="Chen Z."/>
            <person name="Freedman E."/>
            <person name="Gellesch M."/>
            <person name="Goldberg J."/>
            <person name="Griggs A."/>
            <person name="Gujja S."/>
            <person name="Heilman E."/>
            <person name="Heiman D."/>
            <person name="Hepburn T."/>
            <person name="Howarth C."/>
            <person name="Jen D."/>
            <person name="Larson L."/>
            <person name="Mehta T."/>
            <person name="Park D."/>
            <person name="Pearson M."/>
            <person name="Roberts A."/>
            <person name="Saif S."/>
            <person name="Shenoy N."/>
            <person name="Sisk P."/>
            <person name="Stolte C."/>
            <person name="Sykes S."/>
            <person name="Thomson T."/>
            <person name="Walk T."/>
            <person name="White J."/>
            <person name="Yandava C."/>
            <person name="Burger G."/>
            <person name="Gray M.W."/>
            <person name="Holland P.W.H."/>
            <person name="King N."/>
            <person name="Lang F.B.F."/>
            <person name="Roger A.J."/>
            <person name="Ruiz-Trillo I."/>
            <person name="Lander E."/>
            <person name="Nusbaum C."/>
        </authorList>
    </citation>
    <scope>NUCLEOTIDE SEQUENCE [LARGE SCALE GENOMIC DNA]</scope>
    <source>
        <strain evidence="12 13">ATCC 50062</strain>
    </source>
</reference>
<dbReference type="PANTHER" id="PTHR12746:SF2">
    <property type="entry name" value="60S RIBOSOMAL EXPORT PROTEIN NMD3"/>
    <property type="match status" value="1"/>
</dbReference>
<keyword evidence="3 7" id="KW-0813">Transport</keyword>
<evidence type="ECO:0000259" key="11">
    <source>
        <dbReference type="Pfam" id="PF21193"/>
    </source>
</evidence>
<keyword evidence="12" id="KW-0808">Transferase</keyword>
<sequence>MAHQVPGGSMDILPTNTVATIGCCLCGASIPPNPANMCVTCLRTKVDISEGVCKSSFIFWCKGCERYLAPPDRWVFAELESRELLALCLRSLKGLSKVKLVDAGFIWTEPHSKRLRVQLTIQKEVFNGAILQQTFEVVYVVQNQFCNDCHAMEAEQSWTTSVQVRQKVAHKRTFLQLEQLILKHKIHLNTVGIKEYPDGLDFYYKTQSAGTKLVEFLSARVPVRTTMAKKLISQDDSNNTYKYKFTVAVEIVPICRDDLVALPRKTAARHGNITPLVLCSKVASVLHIVDPLTAQHEEITSVAFWKTPFRSLATRSDLTEFIVLDIEPLDYSEAEAGSKFSLADAQVSRISDFGVNDITFNVTTHLGHLLQAGDHVLGYDLVNSNFNDVNFDKLDASSLPEIVLVRKSYRHTRRKRKRRTWKLQELAKISYHEEPNTAGKRKSAAASRRLRTEAEQAERDREVFLRDIEEDPELRAEINLYRADDYAEILRERELRASGAAPMDPADDDDDDASDELEDIPIEDLLDPMEAVTIDDPTADPDPDAPPGRHSVDIVPVAGPSDEPSVLF</sequence>